<reference evidence="2" key="1">
    <citation type="submission" date="2023-06" db="EMBL/GenBank/DDBJ databases">
        <authorList>
            <consortium name="Lawrence Berkeley National Laboratory"/>
            <person name="Ahrendt S."/>
            <person name="Sahu N."/>
            <person name="Indic B."/>
            <person name="Wong-Bajracharya J."/>
            <person name="Merenyi Z."/>
            <person name="Ke H.-M."/>
            <person name="Monk M."/>
            <person name="Kocsube S."/>
            <person name="Drula E."/>
            <person name="Lipzen A."/>
            <person name="Balint B."/>
            <person name="Henrissat B."/>
            <person name="Andreopoulos B."/>
            <person name="Martin F.M."/>
            <person name="Harder C.B."/>
            <person name="Rigling D."/>
            <person name="Ford K.L."/>
            <person name="Foster G.D."/>
            <person name="Pangilinan J."/>
            <person name="Papanicolaou A."/>
            <person name="Barry K."/>
            <person name="LaButti K."/>
            <person name="Viragh M."/>
            <person name="Koriabine M."/>
            <person name="Yan M."/>
            <person name="Riley R."/>
            <person name="Champramary S."/>
            <person name="Plett K.L."/>
            <person name="Tsai I.J."/>
            <person name="Slot J."/>
            <person name="Sipos G."/>
            <person name="Plett J."/>
            <person name="Nagy L.G."/>
            <person name="Grigoriev I.V."/>
        </authorList>
    </citation>
    <scope>NUCLEOTIDE SEQUENCE</scope>
    <source>
        <strain evidence="2">ICMP 16352</strain>
    </source>
</reference>
<feature type="transmembrane region" description="Helical" evidence="1">
    <location>
        <begin position="152"/>
        <end position="176"/>
    </location>
</feature>
<feature type="transmembrane region" description="Helical" evidence="1">
    <location>
        <begin position="50"/>
        <end position="72"/>
    </location>
</feature>
<sequence length="180" mass="20130">MDDPLWTGKATADTTCSPSPQVIPSKDCELSLWNRKLVCNEAAYFRTGPIIVAVLLHWRLFGSLSVQLYLYYLAFPKDRQFTKCLAYVVEFDQTTLVTHDAFLEFGSGFGDIEALTEVHFNWLIVPVMSAVVSFVGQGFYAYRIFILSRSEIIPAFVICISLTSSVAAIITGVYSFEANN</sequence>
<organism evidence="2 3">
    <name type="scientific">Armillaria novae-zelandiae</name>
    <dbReference type="NCBI Taxonomy" id="153914"/>
    <lineage>
        <taxon>Eukaryota</taxon>
        <taxon>Fungi</taxon>
        <taxon>Dikarya</taxon>
        <taxon>Basidiomycota</taxon>
        <taxon>Agaricomycotina</taxon>
        <taxon>Agaricomycetes</taxon>
        <taxon>Agaricomycetidae</taxon>
        <taxon>Agaricales</taxon>
        <taxon>Marasmiineae</taxon>
        <taxon>Physalacriaceae</taxon>
        <taxon>Armillaria</taxon>
    </lineage>
</organism>
<keyword evidence="3" id="KW-1185">Reference proteome</keyword>
<feature type="transmembrane region" description="Helical" evidence="1">
    <location>
        <begin position="120"/>
        <end position="140"/>
    </location>
</feature>
<keyword evidence="1" id="KW-1133">Transmembrane helix</keyword>
<name>A0AA39UNU6_9AGAR</name>
<evidence type="ECO:0000313" key="2">
    <source>
        <dbReference type="EMBL" id="KAK0486435.1"/>
    </source>
</evidence>
<evidence type="ECO:0000313" key="3">
    <source>
        <dbReference type="Proteomes" id="UP001175227"/>
    </source>
</evidence>
<accession>A0AA39UNU6</accession>
<keyword evidence="1" id="KW-0472">Membrane</keyword>
<protein>
    <submittedName>
        <fullName evidence="2">Uncharacterized protein</fullName>
    </submittedName>
</protein>
<dbReference type="PANTHER" id="PTHR40465">
    <property type="entry name" value="CHROMOSOME 1, WHOLE GENOME SHOTGUN SEQUENCE"/>
    <property type="match status" value="1"/>
</dbReference>
<gene>
    <name evidence="2" type="ORF">IW261DRAFT_1604582</name>
</gene>
<evidence type="ECO:0000256" key="1">
    <source>
        <dbReference type="SAM" id="Phobius"/>
    </source>
</evidence>
<dbReference type="AlphaFoldDB" id="A0AA39UNU6"/>
<keyword evidence="1" id="KW-0812">Transmembrane</keyword>
<proteinExistence type="predicted"/>
<dbReference type="Proteomes" id="UP001175227">
    <property type="component" value="Unassembled WGS sequence"/>
</dbReference>
<dbReference type="PANTHER" id="PTHR40465:SF1">
    <property type="entry name" value="DUF6534 DOMAIN-CONTAINING PROTEIN"/>
    <property type="match status" value="1"/>
</dbReference>
<comment type="caution">
    <text evidence="2">The sequence shown here is derived from an EMBL/GenBank/DDBJ whole genome shotgun (WGS) entry which is preliminary data.</text>
</comment>
<dbReference type="EMBL" id="JAUEPR010000004">
    <property type="protein sequence ID" value="KAK0486435.1"/>
    <property type="molecule type" value="Genomic_DNA"/>
</dbReference>